<proteinExistence type="predicted"/>
<keyword evidence="1" id="KW-0378">Hydrolase</keyword>
<dbReference type="SUPFAM" id="SSF56784">
    <property type="entry name" value="HAD-like"/>
    <property type="match status" value="1"/>
</dbReference>
<dbReference type="AlphaFoldDB" id="A0A347ZTJ2"/>
<dbReference type="RefSeq" id="WP_116223958.1">
    <property type="nucleotide sequence ID" value="NZ_AP018437.1"/>
</dbReference>
<dbReference type="InterPro" id="IPR036412">
    <property type="entry name" value="HAD-like_sf"/>
</dbReference>
<dbReference type="InterPro" id="IPR023198">
    <property type="entry name" value="PGP-like_dom2"/>
</dbReference>
<dbReference type="Gene3D" id="1.10.150.240">
    <property type="entry name" value="Putative phosphatase, domain 2"/>
    <property type="match status" value="1"/>
</dbReference>
<protein>
    <submittedName>
        <fullName evidence="1">HAD superfamily hydrolase (TIGR01509 family)</fullName>
    </submittedName>
</protein>
<accession>A0A347ZTJ2</accession>
<sequence length="219" mass="24548">MTIKGIVFDFDGLIIDTETPELKAWQELFKSYNIDFPFQEYIQNIGMTYDDASAIKILEERLGRKLDQNAVFQDFKRRKVALIDEEPLCDGIMDYLETARELGIKVGLASSAKLEWVGYHIKRKAIEPYFDVVYTVEDASAPKPDPALYTLTVNTFGLQPHEVIALEDSYNGIQSAKAAGLVAVAVPNPVTKVFDFSQADLILDSLADISLPDLMEKFA</sequence>
<dbReference type="GO" id="GO:0016787">
    <property type="term" value="F:hydrolase activity"/>
    <property type="evidence" value="ECO:0007669"/>
    <property type="project" value="UniProtKB-KW"/>
</dbReference>
<dbReference type="PANTHER" id="PTHR18901:SF38">
    <property type="entry name" value="PSEUDOURIDINE-5'-PHOSPHATASE"/>
    <property type="match status" value="1"/>
</dbReference>
<dbReference type="EMBL" id="QUMS01000001">
    <property type="protein sequence ID" value="REG10802.1"/>
    <property type="molecule type" value="Genomic_DNA"/>
</dbReference>
<dbReference type="OrthoDB" id="9797743at2"/>
<evidence type="ECO:0000313" key="1">
    <source>
        <dbReference type="EMBL" id="REG10802.1"/>
    </source>
</evidence>
<dbReference type="Gene3D" id="3.40.50.1000">
    <property type="entry name" value="HAD superfamily/HAD-like"/>
    <property type="match status" value="1"/>
</dbReference>
<name>A0A347ZTJ2_9CHLR</name>
<comment type="caution">
    <text evidence="1">The sequence shown here is derived from an EMBL/GenBank/DDBJ whole genome shotgun (WGS) entry which is preliminary data.</text>
</comment>
<dbReference type="SFLD" id="SFLDS00003">
    <property type="entry name" value="Haloacid_Dehalogenase"/>
    <property type="match status" value="1"/>
</dbReference>
<dbReference type="PANTHER" id="PTHR18901">
    <property type="entry name" value="2-DEOXYGLUCOSE-6-PHOSPHATE PHOSPHATASE 2"/>
    <property type="match status" value="1"/>
</dbReference>
<dbReference type="Pfam" id="PF13419">
    <property type="entry name" value="HAD_2"/>
    <property type="match status" value="1"/>
</dbReference>
<dbReference type="InterPro" id="IPR023214">
    <property type="entry name" value="HAD_sf"/>
</dbReference>
<organism evidence="1 2">
    <name type="scientific">Pelolinea submarina</name>
    <dbReference type="NCBI Taxonomy" id="913107"/>
    <lineage>
        <taxon>Bacteria</taxon>
        <taxon>Bacillati</taxon>
        <taxon>Chloroflexota</taxon>
        <taxon>Anaerolineae</taxon>
        <taxon>Anaerolineales</taxon>
        <taxon>Anaerolineaceae</taxon>
        <taxon>Pelolinea</taxon>
    </lineage>
</organism>
<dbReference type="Proteomes" id="UP000256388">
    <property type="component" value="Unassembled WGS sequence"/>
</dbReference>
<reference evidence="1 2" key="1">
    <citation type="submission" date="2018-08" db="EMBL/GenBank/DDBJ databases">
        <title>Genomic Encyclopedia of Type Strains, Phase IV (KMG-IV): sequencing the most valuable type-strain genomes for metagenomic binning, comparative biology and taxonomic classification.</title>
        <authorList>
            <person name="Goeker M."/>
        </authorList>
    </citation>
    <scope>NUCLEOTIDE SEQUENCE [LARGE SCALE GENOMIC DNA]</scope>
    <source>
        <strain evidence="1 2">DSM 23923</strain>
    </source>
</reference>
<dbReference type="InterPro" id="IPR041492">
    <property type="entry name" value="HAD_2"/>
</dbReference>
<gene>
    <name evidence="1" type="ORF">DFR64_0666</name>
</gene>
<dbReference type="InterPro" id="IPR006439">
    <property type="entry name" value="HAD-SF_hydro_IA"/>
</dbReference>
<dbReference type="SFLD" id="SFLDG01135">
    <property type="entry name" value="C1.5.6:_HAD__Beta-PGM__Phospha"/>
    <property type="match status" value="1"/>
</dbReference>
<keyword evidence="2" id="KW-1185">Reference proteome</keyword>
<dbReference type="SFLD" id="SFLDG01129">
    <property type="entry name" value="C1.5:_HAD__Beta-PGM__Phosphata"/>
    <property type="match status" value="1"/>
</dbReference>
<dbReference type="NCBIfam" id="TIGR01509">
    <property type="entry name" value="HAD-SF-IA-v3"/>
    <property type="match status" value="1"/>
</dbReference>
<evidence type="ECO:0000313" key="2">
    <source>
        <dbReference type="Proteomes" id="UP000256388"/>
    </source>
</evidence>